<dbReference type="GO" id="GO:0046872">
    <property type="term" value="F:metal ion binding"/>
    <property type="evidence" value="ECO:0007669"/>
    <property type="project" value="UniProtKB-KW"/>
</dbReference>
<evidence type="ECO:0000256" key="5">
    <source>
        <dbReference type="ARBA" id="ARBA00022723"/>
    </source>
</evidence>
<dbReference type="SMART" id="SM00046">
    <property type="entry name" value="DAGKc"/>
    <property type="match status" value="1"/>
</dbReference>
<evidence type="ECO:0000256" key="2">
    <source>
        <dbReference type="ARBA" id="ARBA00005983"/>
    </source>
</evidence>
<evidence type="ECO:0000256" key="9">
    <source>
        <dbReference type="ARBA" id="ARBA00022842"/>
    </source>
</evidence>
<dbReference type="PANTHER" id="PTHR12358:SF106">
    <property type="entry name" value="LIPID KINASE YEGS"/>
    <property type="match status" value="1"/>
</dbReference>
<dbReference type="Pfam" id="PF00781">
    <property type="entry name" value="DAGK_cat"/>
    <property type="match status" value="1"/>
</dbReference>
<dbReference type="PANTHER" id="PTHR12358">
    <property type="entry name" value="SPHINGOSINE KINASE"/>
    <property type="match status" value="1"/>
</dbReference>
<evidence type="ECO:0000256" key="12">
    <source>
        <dbReference type="ARBA" id="ARBA00023264"/>
    </source>
</evidence>
<evidence type="ECO:0000256" key="6">
    <source>
        <dbReference type="ARBA" id="ARBA00022741"/>
    </source>
</evidence>
<feature type="domain" description="DAGKc" evidence="13">
    <location>
        <begin position="1"/>
        <end position="135"/>
    </location>
</feature>
<dbReference type="PROSITE" id="PS50146">
    <property type="entry name" value="DAGK"/>
    <property type="match status" value="1"/>
</dbReference>
<dbReference type="InterPro" id="IPR017438">
    <property type="entry name" value="ATP-NAD_kinase_N"/>
</dbReference>
<dbReference type="RefSeq" id="WP_203900226.1">
    <property type="nucleotide sequence ID" value="NZ_BOPF01000012.1"/>
</dbReference>
<keyword evidence="8" id="KW-0067">ATP-binding</keyword>
<comment type="similarity">
    <text evidence="2">Belongs to the diacylglycerol/lipid kinase family.</text>
</comment>
<evidence type="ECO:0000259" key="13">
    <source>
        <dbReference type="PROSITE" id="PS50146"/>
    </source>
</evidence>
<dbReference type="GO" id="GO:0008654">
    <property type="term" value="P:phospholipid biosynthetic process"/>
    <property type="evidence" value="ECO:0007669"/>
    <property type="project" value="UniProtKB-KW"/>
</dbReference>
<evidence type="ECO:0000256" key="4">
    <source>
        <dbReference type="ARBA" id="ARBA00022679"/>
    </source>
</evidence>
<dbReference type="InterPro" id="IPR001206">
    <property type="entry name" value="Diacylglycerol_kinase_cat_dom"/>
</dbReference>
<dbReference type="NCBIfam" id="TIGR00147">
    <property type="entry name" value="YegS/Rv2252/BmrU family lipid kinase"/>
    <property type="match status" value="1"/>
</dbReference>
<proteinExistence type="inferred from homology"/>
<dbReference type="InterPro" id="IPR016064">
    <property type="entry name" value="NAD/diacylglycerol_kinase_sf"/>
</dbReference>
<dbReference type="GO" id="GO:0005886">
    <property type="term" value="C:plasma membrane"/>
    <property type="evidence" value="ECO:0007669"/>
    <property type="project" value="TreeGrafter"/>
</dbReference>
<dbReference type="SUPFAM" id="SSF111331">
    <property type="entry name" value="NAD kinase/diacylglycerol kinase-like"/>
    <property type="match status" value="1"/>
</dbReference>
<dbReference type="Pfam" id="PF19279">
    <property type="entry name" value="YegS_C"/>
    <property type="match status" value="1"/>
</dbReference>
<gene>
    <name evidence="14" type="ORF">Val02_35910</name>
</gene>
<dbReference type="Proteomes" id="UP000619260">
    <property type="component" value="Unassembled WGS sequence"/>
</dbReference>
<evidence type="ECO:0000313" key="14">
    <source>
        <dbReference type="EMBL" id="GIJ46705.1"/>
    </source>
</evidence>
<evidence type="ECO:0000256" key="11">
    <source>
        <dbReference type="ARBA" id="ARBA00023209"/>
    </source>
</evidence>
<sequence length="305" mass="31326">MPDAPIALLANPTAARGRHAGLLRAIAVALSSAGRPVRIMSAADRAAALAAVGTAVRDGVAALVVAGGDGTVHLGLQAVAGTGLPFGVVPAGSGNDFAEALGLPADPVRAAEGAARALAEGRTRAVDLARLTAADGAVTWFGAVLGAGFDSIVNERANRMRFPRGPSRYDIAIFAELVRLRPRRYTITLDGVVHELPAVLVAVGNTSSYGGGMRICPDADPTDGLLDVVLADPMSRWTLTRLKPRLATGAHVTHPLVHVFRAREVELAAEGITTYADGERVAALPVRILAVPAALNLLDSGPCTT</sequence>
<keyword evidence="9" id="KW-0460">Magnesium</keyword>
<keyword evidence="5" id="KW-0479">Metal-binding</keyword>
<keyword evidence="4" id="KW-0808">Transferase</keyword>
<comment type="caution">
    <text evidence="14">The sequence shown here is derived from an EMBL/GenBank/DDBJ whole genome shotgun (WGS) entry which is preliminary data.</text>
</comment>
<evidence type="ECO:0000256" key="3">
    <source>
        <dbReference type="ARBA" id="ARBA00022516"/>
    </source>
</evidence>
<keyword evidence="10" id="KW-0443">Lipid metabolism</keyword>
<evidence type="ECO:0000256" key="7">
    <source>
        <dbReference type="ARBA" id="ARBA00022777"/>
    </source>
</evidence>
<keyword evidence="12" id="KW-1208">Phospholipid metabolism</keyword>
<keyword evidence="6" id="KW-0547">Nucleotide-binding</keyword>
<keyword evidence="7 14" id="KW-0418">Kinase</keyword>
<dbReference type="AlphaFoldDB" id="A0A8J4DQ62"/>
<dbReference type="InterPro" id="IPR005218">
    <property type="entry name" value="Diacylglycerol/lipid_kinase"/>
</dbReference>
<dbReference type="InterPro" id="IPR050187">
    <property type="entry name" value="Lipid_Phosphate_FormReg"/>
</dbReference>
<dbReference type="EMBL" id="BOPF01000012">
    <property type="protein sequence ID" value="GIJ46705.1"/>
    <property type="molecule type" value="Genomic_DNA"/>
</dbReference>
<keyword evidence="15" id="KW-1185">Reference proteome</keyword>
<evidence type="ECO:0000256" key="10">
    <source>
        <dbReference type="ARBA" id="ARBA00023098"/>
    </source>
</evidence>
<keyword evidence="3" id="KW-0444">Lipid biosynthesis</keyword>
<evidence type="ECO:0000313" key="15">
    <source>
        <dbReference type="Proteomes" id="UP000619260"/>
    </source>
</evidence>
<protein>
    <submittedName>
        <fullName evidence="14">Diacylglycerol kinase</fullName>
    </submittedName>
</protein>
<accession>A0A8J4DQ62</accession>
<evidence type="ECO:0000256" key="8">
    <source>
        <dbReference type="ARBA" id="ARBA00022840"/>
    </source>
</evidence>
<dbReference type="GO" id="GO:0004143">
    <property type="term" value="F:ATP-dependent diacylglycerol kinase activity"/>
    <property type="evidence" value="ECO:0007669"/>
    <property type="project" value="TreeGrafter"/>
</dbReference>
<dbReference type="Gene3D" id="2.60.200.40">
    <property type="match status" value="1"/>
</dbReference>
<dbReference type="GO" id="GO:0005524">
    <property type="term" value="F:ATP binding"/>
    <property type="evidence" value="ECO:0007669"/>
    <property type="project" value="UniProtKB-KW"/>
</dbReference>
<dbReference type="InterPro" id="IPR045540">
    <property type="entry name" value="YegS/DAGK_C"/>
</dbReference>
<keyword evidence="11" id="KW-0594">Phospholipid biosynthesis</keyword>
<evidence type="ECO:0000256" key="1">
    <source>
        <dbReference type="ARBA" id="ARBA00001946"/>
    </source>
</evidence>
<reference evidence="14" key="1">
    <citation type="submission" date="2021-01" db="EMBL/GenBank/DDBJ databases">
        <title>Whole genome shotgun sequence of Virgisporangium aliadipatigenens NBRC 105644.</title>
        <authorList>
            <person name="Komaki H."/>
            <person name="Tamura T."/>
        </authorList>
    </citation>
    <scope>NUCLEOTIDE SEQUENCE</scope>
    <source>
        <strain evidence="14">NBRC 105644</strain>
    </source>
</reference>
<organism evidence="14 15">
    <name type="scientific">Virgisporangium aliadipatigenens</name>
    <dbReference type="NCBI Taxonomy" id="741659"/>
    <lineage>
        <taxon>Bacteria</taxon>
        <taxon>Bacillati</taxon>
        <taxon>Actinomycetota</taxon>
        <taxon>Actinomycetes</taxon>
        <taxon>Micromonosporales</taxon>
        <taxon>Micromonosporaceae</taxon>
        <taxon>Virgisporangium</taxon>
    </lineage>
</organism>
<name>A0A8J4DQ62_9ACTN</name>
<dbReference type="Gene3D" id="3.40.50.10330">
    <property type="entry name" value="Probable inorganic polyphosphate/atp-NAD kinase, domain 1"/>
    <property type="match status" value="1"/>
</dbReference>
<comment type="cofactor">
    <cofactor evidence="1">
        <name>Mg(2+)</name>
        <dbReference type="ChEBI" id="CHEBI:18420"/>
    </cofactor>
</comment>